<protein>
    <recommendedName>
        <fullName evidence="1">Reverse transcriptase zinc-binding domain-containing protein</fullName>
    </recommendedName>
</protein>
<proteinExistence type="predicted"/>
<evidence type="ECO:0000313" key="3">
    <source>
        <dbReference type="Proteomes" id="UP001151287"/>
    </source>
</evidence>
<sequence length="397" mass="45319">MKNLWAIVQGEKSTWVKVLHAKYLSTSDIWSSSRTTRCTPLWRALLQVREFMKGHVKWQIGDGKECKAMGQPWHEMWTHFPPANAAQRRVTVNQLVDEVSGNWKNQKLIELFGFHGALYIAMTHPNGPSLSQRQDRLVFTFNKNGRFTIKGAYLLLLKGPAYANTAVNDNPVHKLIWHVRHILPRTRIFLWRAVKEALPVDAVFAQRLATPPKGCPVCGAQQETAAHTLFKCPRAQQVWLSSDFGLRTADLPDKIEEILVFLINSLEERHLANLVAILWFIWKDRRKEVFEGKKGNATNTLAAAYNLLHTLQAANCQFTRPSNQNHDSVPNTRFKCWVDASWVHNRQDGSGLAYVLFDGEELEVYKLSTAKSSSPFYAELLALKMALHLYFSFLPLS</sequence>
<evidence type="ECO:0000259" key="1">
    <source>
        <dbReference type="Pfam" id="PF13966"/>
    </source>
</evidence>
<dbReference type="InterPro" id="IPR026960">
    <property type="entry name" value="RVT-Znf"/>
</dbReference>
<dbReference type="PANTHER" id="PTHR33116:SF78">
    <property type="entry name" value="OS12G0587133 PROTEIN"/>
    <property type="match status" value="1"/>
</dbReference>
<dbReference type="Proteomes" id="UP001151287">
    <property type="component" value="Unassembled WGS sequence"/>
</dbReference>
<dbReference type="PANTHER" id="PTHR33116">
    <property type="entry name" value="REVERSE TRANSCRIPTASE ZINC-BINDING DOMAIN-CONTAINING PROTEIN-RELATED-RELATED"/>
    <property type="match status" value="1"/>
</dbReference>
<gene>
    <name evidence="2" type="ORF">LUZ63_016897</name>
</gene>
<name>A0A9Q0C1F8_9POAL</name>
<accession>A0A9Q0C1F8</accession>
<dbReference type="Pfam" id="PF13966">
    <property type="entry name" value="zf-RVT"/>
    <property type="match status" value="1"/>
</dbReference>
<dbReference type="AlphaFoldDB" id="A0A9Q0C1F8"/>
<reference evidence="2" key="1">
    <citation type="journal article" date="2022" name="Cell">
        <title>Repeat-based holocentromeres influence genome architecture and karyotype evolution.</title>
        <authorList>
            <person name="Hofstatter P.G."/>
            <person name="Thangavel G."/>
            <person name="Lux T."/>
            <person name="Neumann P."/>
            <person name="Vondrak T."/>
            <person name="Novak P."/>
            <person name="Zhang M."/>
            <person name="Costa L."/>
            <person name="Castellani M."/>
            <person name="Scott A."/>
            <person name="Toegelov H."/>
            <person name="Fuchs J."/>
            <person name="Mata-Sucre Y."/>
            <person name="Dias Y."/>
            <person name="Vanzela A.L.L."/>
            <person name="Huettel B."/>
            <person name="Almeida C.C.S."/>
            <person name="Simkova H."/>
            <person name="Souza G."/>
            <person name="Pedrosa-Harand A."/>
            <person name="Macas J."/>
            <person name="Mayer K.F.X."/>
            <person name="Houben A."/>
            <person name="Marques A."/>
        </authorList>
    </citation>
    <scope>NUCLEOTIDE SEQUENCE</scope>
    <source>
        <strain evidence="2">RhyBre1mFocal</strain>
    </source>
</reference>
<comment type="caution">
    <text evidence="2">The sequence shown here is derived from an EMBL/GenBank/DDBJ whole genome shotgun (WGS) entry which is preliminary data.</text>
</comment>
<keyword evidence="3" id="KW-1185">Reference proteome</keyword>
<evidence type="ECO:0000313" key="2">
    <source>
        <dbReference type="EMBL" id="KAJ1685507.1"/>
    </source>
</evidence>
<feature type="domain" description="Reverse transcriptase zinc-binding" evidence="1">
    <location>
        <begin position="148"/>
        <end position="239"/>
    </location>
</feature>
<dbReference type="OrthoDB" id="694564at2759"/>
<dbReference type="EMBL" id="JAMQYH010000005">
    <property type="protein sequence ID" value="KAJ1685507.1"/>
    <property type="molecule type" value="Genomic_DNA"/>
</dbReference>
<organism evidence="2 3">
    <name type="scientific">Rhynchospora breviuscula</name>
    <dbReference type="NCBI Taxonomy" id="2022672"/>
    <lineage>
        <taxon>Eukaryota</taxon>
        <taxon>Viridiplantae</taxon>
        <taxon>Streptophyta</taxon>
        <taxon>Embryophyta</taxon>
        <taxon>Tracheophyta</taxon>
        <taxon>Spermatophyta</taxon>
        <taxon>Magnoliopsida</taxon>
        <taxon>Liliopsida</taxon>
        <taxon>Poales</taxon>
        <taxon>Cyperaceae</taxon>
        <taxon>Cyperoideae</taxon>
        <taxon>Rhynchosporeae</taxon>
        <taxon>Rhynchospora</taxon>
    </lineage>
</organism>